<comment type="pathway">
    <text evidence="1 7">Cofactor biosynthesis; tetrahydrofolate biosynthesis; 5,6,7,8-tetrahydrofolate from 7,8-dihydrofolate: step 1/1.</text>
</comment>
<evidence type="ECO:0000256" key="3">
    <source>
        <dbReference type="ARBA" id="ARBA00012856"/>
    </source>
</evidence>
<dbReference type="GO" id="GO:0005829">
    <property type="term" value="C:cytosol"/>
    <property type="evidence" value="ECO:0007669"/>
    <property type="project" value="TreeGrafter"/>
</dbReference>
<proteinExistence type="inferred from homology"/>
<dbReference type="Pfam" id="PF00186">
    <property type="entry name" value="DHFR_1"/>
    <property type="match status" value="1"/>
</dbReference>
<feature type="domain" description="DHFR" evidence="9">
    <location>
        <begin position="4"/>
        <end position="164"/>
    </location>
</feature>
<evidence type="ECO:0000256" key="8">
    <source>
        <dbReference type="RuleBase" id="RU004474"/>
    </source>
</evidence>
<evidence type="ECO:0000313" key="12">
    <source>
        <dbReference type="Proteomes" id="UP000198809"/>
    </source>
</evidence>
<evidence type="ECO:0000256" key="7">
    <source>
        <dbReference type="PIRNR" id="PIRNR000194"/>
    </source>
</evidence>
<dbReference type="STRING" id="1333845.SAMN04487895_101506"/>
<keyword evidence="13" id="KW-1185">Reference proteome</keyword>
<comment type="catalytic activity">
    <reaction evidence="7">
        <text>(6S)-5,6,7,8-tetrahydrofolate + NADP(+) = 7,8-dihydrofolate + NADPH + H(+)</text>
        <dbReference type="Rhea" id="RHEA:15009"/>
        <dbReference type="ChEBI" id="CHEBI:15378"/>
        <dbReference type="ChEBI" id="CHEBI:57451"/>
        <dbReference type="ChEBI" id="CHEBI:57453"/>
        <dbReference type="ChEBI" id="CHEBI:57783"/>
        <dbReference type="ChEBI" id="CHEBI:58349"/>
        <dbReference type="EC" id="1.5.1.3"/>
    </reaction>
</comment>
<dbReference type="InterPro" id="IPR012259">
    <property type="entry name" value="DHFR"/>
</dbReference>
<accession>A0A1H8GID7</accession>
<dbReference type="GO" id="GO:0046452">
    <property type="term" value="P:dihydrofolate metabolic process"/>
    <property type="evidence" value="ECO:0007669"/>
    <property type="project" value="TreeGrafter"/>
</dbReference>
<protein>
    <recommendedName>
        <fullName evidence="3 7">Dihydrofolate reductase</fullName>
        <ecNumber evidence="3 7">1.5.1.3</ecNumber>
    </recommendedName>
</protein>
<reference evidence="11 12" key="1">
    <citation type="submission" date="2016-10" db="EMBL/GenBank/DDBJ databases">
        <authorList>
            <person name="de Groot N.N."/>
        </authorList>
    </citation>
    <scope>NUCLEOTIDE SEQUENCE [LARGE SCALE GENOMIC DNA]</scope>
    <source>
        <strain evidence="11 12">CGMCC 1.10238</strain>
    </source>
</reference>
<dbReference type="GO" id="GO:0006730">
    <property type="term" value="P:one-carbon metabolic process"/>
    <property type="evidence" value="ECO:0007669"/>
    <property type="project" value="UniProtKB-KW"/>
</dbReference>
<dbReference type="UniPathway" id="UPA00077">
    <property type="reaction ID" value="UER00158"/>
</dbReference>
<dbReference type="InterPro" id="IPR017925">
    <property type="entry name" value="DHFR_CS"/>
</dbReference>
<evidence type="ECO:0000259" key="9">
    <source>
        <dbReference type="PROSITE" id="PS51330"/>
    </source>
</evidence>
<dbReference type="EMBL" id="FODH01000001">
    <property type="protein sequence ID" value="SEN43078.1"/>
    <property type="molecule type" value="Genomic_DNA"/>
</dbReference>
<dbReference type="InterPro" id="IPR001796">
    <property type="entry name" value="DHFR_dom"/>
</dbReference>
<evidence type="ECO:0000256" key="4">
    <source>
        <dbReference type="ARBA" id="ARBA00022563"/>
    </source>
</evidence>
<dbReference type="Proteomes" id="UP000198809">
    <property type="component" value="Unassembled WGS sequence"/>
</dbReference>
<dbReference type="PROSITE" id="PS51330">
    <property type="entry name" value="DHFR_2"/>
    <property type="match status" value="1"/>
</dbReference>
<comment type="function">
    <text evidence="7">Key enzyme in folate metabolism. Catalyzes an essential reaction for de novo glycine and purine synthesis, and for DNA precursor synthesis.</text>
</comment>
<dbReference type="PANTHER" id="PTHR48069">
    <property type="entry name" value="DIHYDROFOLATE REDUCTASE"/>
    <property type="match status" value="1"/>
</dbReference>
<dbReference type="Gene3D" id="3.40.430.10">
    <property type="entry name" value="Dihydrofolate Reductase, subunit A"/>
    <property type="match status" value="1"/>
</dbReference>
<keyword evidence="5 7" id="KW-0521">NADP</keyword>
<dbReference type="GO" id="GO:0004146">
    <property type="term" value="F:dihydrofolate reductase activity"/>
    <property type="evidence" value="ECO:0007669"/>
    <property type="project" value="UniProtKB-EC"/>
</dbReference>
<keyword evidence="6 7" id="KW-0560">Oxidoreductase</keyword>
<evidence type="ECO:0000313" key="10">
    <source>
        <dbReference type="EMBL" id="QWU14217.1"/>
    </source>
</evidence>
<dbReference type="GO" id="GO:0046655">
    <property type="term" value="P:folic acid metabolic process"/>
    <property type="evidence" value="ECO:0007669"/>
    <property type="project" value="TreeGrafter"/>
</dbReference>
<dbReference type="InterPro" id="IPR024072">
    <property type="entry name" value="DHFR-like_dom_sf"/>
</dbReference>
<evidence type="ECO:0000256" key="6">
    <source>
        <dbReference type="ARBA" id="ARBA00023002"/>
    </source>
</evidence>
<evidence type="ECO:0000313" key="13">
    <source>
        <dbReference type="Proteomes" id="UP000683429"/>
    </source>
</evidence>
<dbReference type="CDD" id="cd00209">
    <property type="entry name" value="DHFR"/>
    <property type="match status" value="1"/>
</dbReference>
<dbReference type="SUPFAM" id="SSF53597">
    <property type="entry name" value="Dihydrofolate reductase-like"/>
    <property type="match status" value="1"/>
</dbReference>
<dbReference type="RefSeq" id="WP_036588040.1">
    <property type="nucleotide sequence ID" value="NZ_CP076607.1"/>
</dbReference>
<dbReference type="GO" id="GO:0046654">
    <property type="term" value="P:tetrahydrofolate biosynthetic process"/>
    <property type="evidence" value="ECO:0007669"/>
    <property type="project" value="UniProtKB-UniPathway"/>
</dbReference>
<evidence type="ECO:0000313" key="11">
    <source>
        <dbReference type="EMBL" id="SEN43078.1"/>
    </source>
</evidence>
<dbReference type="PROSITE" id="PS00075">
    <property type="entry name" value="DHFR_1"/>
    <property type="match status" value="1"/>
</dbReference>
<dbReference type="Proteomes" id="UP000683429">
    <property type="component" value="Chromosome"/>
</dbReference>
<dbReference type="EC" id="1.5.1.3" evidence="3 7"/>
<dbReference type="PANTHER" id="PTHR48069:SF3">
    <property type="entry name" value="DIHYDROFOLATE REDUCTASE"/>
    <property type="match status" value="1"/>
</dbReference>
<comment type="similarity">
    <text evidence="2 7 8">Belongs to the dihydrofolate reductase family.</text>
</comment>
<evidence type="ECO:0000256" key="2">
    <source>
        <dbReference type="ARBA" id="ARBA00009539"/>
    </source>
</evidence>
<dbReference type="AlphaFoldDB" id="A0A1H8GID7"/>
<reference evidence="10 13" key="2">
    <citation type="submission" date="2021-06" db="EMBL/GenBank/DDBJ databases">
        <title>Whole genome sequence of Paenibacillus sophorae DSM23020 for comparative genomics.</title>
        <authorList>
            <person name="Kim M.-J."/>
            <person name="Lee G."/>
            <person name="Shin J.-H."/>
        </authorList>
    </citation>
    <scope>NUCLEOTIDE SEQUENCE [LARGE SCALE GENOMIC DNA]</scope>
    <source>
        <strain evidence="10 13">DSM 23020</strain>
    </source>
</reference>
<name>A0A1H8GID7_9BACL</name>
<dbReference type="PRINTS" id="PR00070">
    <property type="entry name" value="DHFR"/>
</dbReference>
<keyword evidence="4 7" id="KW-0554">One-carbon metabolism</keyword>
<dbReference type="GO" id="GO:0050661">
    <property type="term" value="F:NADP binding"/>
    <property type="evidence" value="ECO:0007669"/>
    <property type="project" value="InterPro"/>
</dbReference>
<evidence type="ECO:0000256" key="5">
    <source>
        <dbReference type="ARBA" id="ARBA00022857"/>
    </source>
</evidence>
<dbReference type="EMBL" id="CP076607">
    <property type="protein sequence ID" value="QWU14217.1"/>
    <property type="molecule type" value="Genomic_DNA"/>
</dbReference>
<sequence length="167" mass="19033">MTYPISLIAAMDINNLIGSSNSLPWNISADLKFFKSQTEYGNVVMGRSTYESIGRPLPKRNNIILTSNKNYKVPECTVYDSVDDILVHSIIDELRSTYIIGGASIYKQFLPHIGEMYITHIDAEFEGDTYFPEIDWSEWEAVHSLDIPVGDDTDYPIKIVKYSRLIK</sequence>
<organism evidence="11 12">
    <name type="scientific">Paenibacillus sophorae</name>
    <dbReference type="NCBI Taxonomy" id="1333845"/>
    <lineage>
        <taxon>Bacteria</taxon>
        <taxon>Bacillati</taxon>
        <taxon>Bacillota</taxon>
        <taxon>Bacilli</taxon>
        <taxon>Bacillales</taxon>
        <taxon>Paenibacillaceae</taxon>
        <taxon>Paenibacillus</taxon>
    </lineage>
</organism>
<dbReference type="OrthoDB" id="9804315at2"/>
<gene>
    <name evidence="10" type="ORF">KP014_20100</name>
    <name evidence="11" type="ORF">SAMN04487895_101506</name>
</gene>
<evidence type="ECO:0000256" key="1">
    <source>
        <dbReference type="ARBA" id="ARBA00004903"/>
    </source>
</evidence>
<dbReference type="PIRSF" id="PIRSF000194">
    <property type="entry name" value="DHFR"/>
    <property type="match status" value="1"/>
</dbReference>